<dbReference type="Proteomes" id="UP000008808">
    <property type="component" value="Chromosome"/>
</dbReference>
<evidence type="ECO:0000259" key="2">
    <source>
        <dbReference type="Pfam" id="PF13472"/>
    </source>
</evidence>
<dbReference type="Gene3D" id="3.40.50.1110">
    <property type="entry name" value="SGNH hydrolase"/>
    <property type="match status" value="1"/>
</dbReference>
<protein>
    <recommendedName>
        <fullName evidence="2">SGNH hydrolase-type esterase domain-containing protein</fullName>
    </recommendedName>
</protein>
<organism evidence="3 4">
    <name type="scientific">Erythrobacter litoralis (strain HTCC2594)</name>
    <dbReference type="NCBI Taxonomy" id="314225"/>
    <lineage>
        <taxon>Bacteria</taxon>
        <taxon>Pseudomonadati</taxon>
        <taxon>Pseudomonadota</taxon>
        <taxon>Alphaproteobacteria</taxon>
        <taxon>Sphingomonadales</taxon>
        <taxon>Erythrobacteraceae</taxon>
        <taxon>Erythrobacter/Porphyrobacter group</taxon>
        <taxon>Erythrobacter</taxon>
    </lineage>
</organism>
<dbReference type="EMBL" id="CP000157">
    <property type="protein sequence ID" value="ABC64537.1"/>
    <property type="molecule type" value="Genomic_DNA"/>
</dbReference>
<reference evidence="4" key="1">
    <citation type="journal article" date="2009" name="J. Bacteriol.">
        <title>Complete genome sequence of Erythrobacter litoralis HTCC2594.</title>
        <authorList>
            <person name="Oh H.M."/>
            <person name="Giovannoni S.J."/>
            <person name="Ferriera S."/>
            <person name="Johnson J."/>
            <person name="Cho J.C."/>
        </authorList>
    </citation>
    <scope>NUCLEOTIDE SEQUENCE [LARGE SCALE GENOMIC DNA]</scope>
    <source>
        <strain evidence="4">HTCC2594</strain>
    </source>
</reference>
<evidence type="ECO:0000313" key="4">
    <source>
        <dbReference type="Proteomes" id="UP000008808"/>
    </source>
</evidence>
<evidence type="ECO:0000256" key="1">
    <source>
        <dbReference type="SAM" id="MobiDB-lite"/>
    </source>
</evidence>
<evidence type="ECO:0000313" key="3">
    <source>
        <dbReference type="EMBL" id="ABC64537.1"/>
    </source>
</evidence>
<dbReference type="SUPFAM" id="SSF52266">
    <property type="entry name" value="SGNH hydrolase"/>
    <property type="match status" value="1"/>
</dbReference>
<dbReference type="eggNOG" id="COG2755">
    <property type="taxonomic scope" value="Bacteria"/>
</dbReference>
<dbReference type="InterPro" id="IPR013830">
    <property type="entry name" value="SGNH_hydro"/>
</dbReference>
<accession>Q2N704</accession>
<feature type="region of interest" description="Disordered" evidence="1">
    <location>
        <begin position="76"/>
        <end position="99"/>
    </location>
</feature>
<dbReference type="HOGENOM" id="CLU_559899_0_0_5"/>
<dbReference type="STRING" id="314225.ELI_12225"/>
<dbReference type="GO" id="GO:0016788">
    <property type="term" value="F:hydrolase activity, acting on ester bonds"/>
    <property type="evidence" value="ECO:0007669"/>
    <property type="project" value="UniProtKB-ARBA"/>
</dbReference>
<feature type="domain" description="SGNH hydrolase-type esterase" evidence="2">
    <location>
        <begin position="188"/>
        <end position="304"/>
    </location>
</feature>
<dbReference type="AlphaFoldDB" id="Q2N704"/>
<dbReference type="InterPro" id="IPR036514">
    <property type="entry name" value="SGNH_hydro_sf"/>
</dbReference>
<gene>
    <name evidence="3" type="ordered locus">ELI_12225</name>
</gene>
<dbReference type="KEGG" id="eli:ELI_12225"/>
<keyword evidence="4" id="KW-1185">Reference proteome</keyword>
<dbReference type="RefSeq" id="WP_011415359.1">
    <property type="nucleotide sequence ID" value="NC_007722.1"/>
</dbReference>
<sequence>MFALHAPRELPRPRIRPAEAAILPELANPAPVLSTSASPTLPRYWPTSSGTQFNPVASAPQGGVFTFTRGLPGSETASISFSDRRVRTTSNSGPRSSLGQQWSFMHHGARLELQIRNNTHGFFIRVDNRFVSLTPYETSGHVMVMVDFGTSAVRRIDIISWGLAFAGVYTDPTDCLFAAELRGPRAIVLGDSFTSPEPDNWVSWFSHAMGWDDVWASGAGGTGFVADAQGTGYSIPDRVMSDVVPFAPDLVFLHAGINDMSRDPSEVEAAAARTVKLIRENVPGVVVAGGVDTAFGVESWSAHNLDVKDAVRSGMESEGAGWISPFELPFDFGGNPIGHQATLYASIVAGQAGNDGTPTSVTHPNGFVCNTSVSNPAVNLRVGSVVEIGTDATRERVAITCTGYHHARVAYGFDGAMQYDHAPGEPVREVAPCFVTGQGSTAAPSGWGSADRYVGADSFHYSPEGHMALGIVNASLLRHHLRGRALI</sequence>
<feature type="compositionally biased region" description="Polar residues" evidence="1">
    <location>
        <begin position="88"/>
        <end position="99"/>
    </location>
</feature>
<proteinExistence type="predicted"/>
<dbReference type="Pfam" id="PF13472">
    <property type="entry name" value="Lipase_GDSL_2"/>
    <property type="match status" value="1"/>
</dbReference>
<name>Q2N704_ERYLH</name>